<dbReference type="PANTHER" id="PTHR24104:SF25">
    <property type="entry name" value="PROTEIN LIN-41"/>
    <property type="match status" value="1"/>
</dbReference>
<name>A0A382C125_9ZZZZ</name>
<gene>
    <name evidence="2" type="ORF">METZ01_LOCUS172612</name>
</gene>
<evidence type="ECO:0000256" key="1">
    <source>
        <dbReference type="ARBA" id="ARBA00022737"/>
    </source>
</evidence>
<dbReference type="AlphaFoldDB" id="A0A382C125"/>
<dbReference type="PROSITE" id="PS51125">
    <property type="entry name" value="NHL"/>
    <property type="match status" value="4"/>
</dbReference>
<protein>
    <recommendedName>
        <fullName evidence="3">SMP-30/Gluconolactonase/LRE-like region domain-containing protein</fullName>
    </recommendedName>
</protein>
<dbReference type="SUPFAM" id="SSF63829">
    <property type="entry name" value="Calcium-dependent phosphotriesterase"/>
    <property type="match status" value="1"/>
</dbReference>
<dbReference type="InterPro" id="IPR050952">
    <property type="entry name" value="TRIM-NHL_E3_ligases"/>
</dbReference>
<evidence type="ECO:0008006" key="3">
    <source>
        <dbReference type="Google" id="ProtNLM"/>
    </source>
</evidence>
<dbReference type="PANTHER" id="PTHR24104">
    <property type="entry name" value="E3 UBIQUITIN-PROTEIN LIGASE NHLRC1-RELATED"/>
    <property type="match status" value="1"/>
</dbReference>
<dbReference type="Pfam" id="PF01436">
    <property type="entry name" value="NHL"/>
    <property type="match status" value="3"/>
</dbReference>
<evidence type="ECO:0000313" key="2">
    <source>
        <dbReference type="EMBL" id="SVB19758.1"/>
    </source>
</evidence>
<dbReference type="GO" id="GO:0008270">
    <property type="term" value="F:zinc ion binding"/>
    <property type="evidence" value="ECO:0007669"/>
    <property type="project" value="UniProtKB-KW"/>
</dbReference>
<accession>A0A382C125</accession>
<dbReference type="EMBL" id="UINC01032308">
    <property type="protein sequence ID" value="SVB19758.1"/>
    <property type="molecule type" value="Genomic_DNA"/>
</dbReference>
<keyword evidence="1" id="KW-0677">Repeat</keyword>
<reference evidence="2" key="1">
    <citation type="submission" date="2018-05" db="EMBL/GenBank/DDBJ databases">
        <authorList>
            <person name="Lanie J.A."/>
            <person name="Ng W.-L."/>
            <person name="Kazmierczak K.M."/>
            <person name="Andrzejewski T.M."/>
            <person name="Davidsen T.M."/>
            <person name="Wayne K.J."/>
            <person name="Tettelin H."/>
            <person name="Glass J.I."/>
            <person name="Rusch D."/>
            <person name="Podicherti R."/>
            <person name="Tsui H.-C.T."/>
            <person name="Winkler M.E."/>
        </authorList>
    </citation>
    <scope>NUCLEOTIDE SEQUENCE</scope>
</reference>
<dbReference type="InterPro" id="IPR001258">
    <property type="entry name" value="NHL_repeat"/>
</dbReference>
<dbReference type="Gene3D" id="2.120.10.30">
    <property type="entry name" value="TolB, C-terminal domain"/>
    <property type="match status" value="2"/>
</dbReference>
<dbReference type="InterPro" id="IPR011042">
    <property type="entry name" value="6-blade_b-propeller_TolB-like"/>
</dbReference>
<sequence length="340" mass="37927">MVTKKVSQKPFLKYSRTIGMTTMRGRGFYFPVDSAMSSDGRIFVLSRSSEIASSPDTIRVTVLNEAEEYFGVFGKGGDDPGSFRWPCGIALDNSGNVYVTDEHHHRVSIFSNSGDFISNWGTHGSDEGQLNGPSGIVIDGDDNLLISDAKNHRVQKFSKDGRFIFSFGTFGDKIGEMNLPWGITVGPASEIYVADWGNDRIQKFSKEGEFLCEFGSGDGEFTKPASIAVDSEGYIFVADWGNEAIQVLGSDGLFVQKLLGEATDSEWAKEYFDLNKDEGEVRELSDLQPNIEFFNDDPHEKSSHIEKLFWGPAALFLDSKERLFVTETNRHRIQIFERNA</sequence>
<organism evidence="2">
    <name type="scientific">marine metagenome</name>
    <dbReference type="NCBI Taxonomy" id="408172"/>
    <lineage>
        <taxon>unclassified sequences</taxon>
        <taxon>metagenomes</taxon>
        <taxon>ecological metagenomes</taxon>
    </lineage>
</organism>
<dbReference type="CDD" id="cd05819">
    <property type="entry name" value="NHL"/>
    <property type="match status" value="1"/>
</dbReference>
<proteinExistence type="predicted"/>